<dbReference type="Pfam" id="PF18035">
    <property type="entry name" value="Bap31_Bap29_C"/>
    <property type="match status" value="1"/>
</dbReference>
<evidence type="ECO:0000313" key="17">
    <source>
        <dbReference type="Proteomes" id="UP000265120"/>
    </source>
</evidence>
<comment type="subcellular location">
    <subcellularLocation>
        <location evidence="1 12">Endoplasmic reticulum membrane</location>
        <topology evidence="1 12">Multi-pass membrane protein</topology>
    </subcellularLocation>
</comment>
<evidence type="ECO:0000256" key="5">
    <source>
        <dbReference type="ARBA" id="ARBA00022703"/>
    </source>
</evidence>
<feature type="transmembrane region" description="Helical" evidence="12">
    <location>
        <begin position="103"/>
        <end position="123"/>
    </location>
</feature>
<dbReference type="PANTHER" id="PTHR12701">
    <property type="entry name" value="BCR-ASSOCIATED PROTEIN, BAP"/>
    <property type="match status" value="1"/>
</dbReference>
<feature type="coiled-coil region" evidence="13">
    <location>
        <begin position="133"/>
        <end position="220"/>
    </location>
</feature>
<dbReference type="GO" id="GO:0005789">
    <property type="term" value="C:endoplasmic reticulum membrane"/>
    <property type="evidence" value="ECO:0007669"/>
    <property type="project" value="UniProtKB-SubCell"/>
</dbReference>
<dbReference type="STRING" id="244447.ENSCSEP00000005225"/>
<proteinExistence type="inferred from homology"/>
<keyword evidence="7 12" id="KW-0931">ER-Golgi transport</keyword>
<dbReference type="GO" id="GO:0006888">
    <property type="term" value="P:endoplasmic reticulum to Golgi vesicle-mediated transport"/>
    <property type="evidence" value="ECO:0007669"/>
    <property type="project" value="UniProtKB-UniRule"/>
</dbReference>
<name>A0A3P8UYB7_CYNSE</name>
<evidence type="ECO:0000256" key="12">
    <source>
        <dbReference type="RuleBase" id="RU367026"/>
    </source>
</evidence>
<evidence type="ECO:0000256" key="8">
    <source>
        <dbReference type="ARBA" id="ARBA00022927"/>
    </source>
</evidence>
<evidence type="ECO:0000313" key="16">
    <source>
        <dbReference type="Ensembl" id="ENSCSEP00000005225.1"/>
    </source>
</evidence>
<dbReference type="AlphaFoldDB" id="A0A3P8UYB7"/>
<evidence type="ECO:0000256" key="9">
    <source>
        <dbReference type="ARBA" id="ARBA00022989"/>
    </source>
</evidence>
<evidence type="ECO:0000256" key="10">
    <source>
        <dbReference type="ARBA" id="ARBA00023054"/>
    </source>
</evidence>
<keyword evidence="10 13" id="KW-0175">Coiled coil</keyword>
<reference evidence="16" key="2">
    <citation type="submission" date="2025-08" db="UniProtKB">
        <authorList>
            <consortium name="Ensembl"/>
        </authorList>
    </citation>
    <scope>IDENTIFICATION</scope>
</reference>
<protein>
    <recommendedName>
        <fullName evidence="12">Endoplasmic reticulum transmembrane protein</fullName>
    </recommendedName>
</protein>
<dbReference type="GO" id="GO:0006915">
    <property type="term" value="P:apoptotic process"/>
    <property type="evidence" value="ECO:0007669"/>
    <property type="project" value="UniProtKB-KW"/>
</dbReference>
<keyword evidence="3 12" id="KW-0813">Transport</keyword>
<evidence type="ECO:0000256" key="13">
    <source>
        <dbReference type="SAM" id="Coils"/>
    </source>
</evidence>
<keyword evidence="6 12" id="KW-0256">Endoplasmic reticulum</keyword>
<evidence type="ECO:0000259" key="15">
    <source>
        <dbReference type="Pfam" id="PF18035"/>
    </source>
</evidence>
<dbReference type="Pfam" id="PF05529">
    <property type="entry name" value="Bap31"/>
    <property type="match status" value="1"/>
</dbReference>
<organism evidence="16 17">
    <name type="scientific">Cynoglossus semilaevis</name>
    <name type="common">Tongue sole</name>
    <dbReference type="NCBI Taxonomy" id="244447"/>
    <lineage>
        <taxon>Eukaryota</taxon>
        <taxon>Metazoa</taxon>
        <taxon>Chordata</taxon>
        <taxon>Craniata</taxon>
        <taxon>Vertebrata</taxon>
        <taxon>Euteleostomi</taxon>
        <taxon>Actinopterygii</taxon>
        <taxon>Neopterygii</taxon>
        <taxon>Teleostei</taxon>
        <taxon>Neoteleostei</taxon>
        <taxon>Acanthomorphata</taxon>
        <taxon>Carangaria</taxon>
        <taxon>Pleuronectiformes</taxon>
        <taxon>Pleuronectoidei</taxon>
        <taxon>Cynoglossidae</taxon>
        <taxon>Cynoglossinae</taxon>
        <taxon>Cynoglossus</taxon>
    </lineage>
</organism>
<feature type="domain" description="BAP29/BAP31 transmembrane" evidence="14">
    <location>
        <begin position="1"/>
        <end position="135"/>
    </location>
</feature>
<evidence type="ECO:0000256" key="7">
    <source>
        <dbReference type="ARBA" id="ARBA00022892"/>
    </source>
</evidence>
<dbReference type="InterPro" id="IPR041672">
    <property type="entry name" value="Bap31/Bap29_C"/>
</dbReference>
<evidence type="ECO:0000259" key="14">
    <source>
        <dbReference type="Pfam" id="PF05529"/>
    </source>
</evidence>
<dbReference type="InParanoid" id="A0A3P8UYB7"/>
<evidence type="ECO:0000256" key="2">
    <source>
        <dbReference type="ARBA" id="ARBA00007956"/>
    </source>
</evidence>
<evidence type="ECO:0000256" key="6">
    <source>
        <dbReference type="ARBA" id="ARBA00022824"/>
    </source>
</evidence>
<comment type="function">
    <text evidence="12">May play a role in anterograde transport of membrane proteins from the endoplasmic reticulum to the Golgi.</text>
</comment>
<keyword evidence="11 12" id="KW-0472">Membrane</keyword>
<dbReference type="InterPro" id="IPR008417">
    <property type="entry name" value="BAP29/BAP31"/>
</dbReference>
<feature type="transmembrane region" description="Helical" evidence="12">
    <location>
        <begin position="47"/>
        <end position="67"/>
    </location>
</feature>
<dbReference type="FunFam" id="1.20.5.110:FF:000011">
    <property type="entry name" value="B-cell receptor-associated protein 29"/>
    <property type="match status" value="1"/>
</dbReference>
<dbReference type="Ensembl" id="ENSCSET00000005284.1">
    <property type="protein sequence ID" value="ENSCSEP00000005225.1"/>
    <property type="gene ID" value="ENSCSEG00000003365.1"/>
</dbReference>
<comment type="similarity">
    <text evidence="2 12">Belongs to the BCAP29/BCAP31 family.</text>
</comment>
<dbReference type="Proteomes" id="UP000265120">
    <property type="component" value="Chromosome 6"/>
</dbReference>
<evidence type="ECO:0000256" key="1">
    <source>
        <dbReference type="ARBA" id="ARBA00004477"/>
    </source>
</evidence>
<keyword evidence="17" id="KW-1185">Reference proteome</keyword>
<dbReference type="Gene3D" id="1.20.5.110">
    <property type="match status" value="1"/>
</dbReference>
<evidence type="ECO:0000256" key="4">
    <source>
        <dbReference type="ARBA" id="ARBA00022692"/>
    </source>
</evidence>
<keyword evidence="4 12" id="KW-0812">Transmembrane</keyword>
<accession>A0A3P8UYB7</accession>
<dbReference type="GO" id="GO:0070973">
    <property type="term" value="P:protein localization to endoplasmic reticulum exit site"/>
    <property type="evidence" value="ECO:0007669"/>
    <property type="project" value="UniProtKB-UniRule"/>
</dbReference>
<feature type="transmembrane region" description="Helical" evidence="12">
    <location>
        <begin position="7"/>
        <end position="27"/>
    </location>
</feature>
<keyword evidence="9 12" id="KW-1133">Transmembrane helix</keyword>
<reference evidence="16" key="3">
    <citation type="submission" date="2025-09" db="UniProtKB">
        <authorList>
            <consortium name="Ensembl"/>
        </authorList>
    </citation>
    <scope>IDENTIFICATION</scope>
</reference>
<evidence type="ECO:0000256" key="3">
    <source>
        <dbReference type="ARBA" id="ARBA00022448"/>
    </source>
</evidence>
<dbReference type="InterPro" id="IPR040463">
    <property type="entry name" value="BAP29/BAP31_N"/>
</dbReference>
<dbReference type="PANTHER" id="PTHR12701:SF5">
    <property type="entry name" value="B-CELL RECEPTOR-ASSOCIATED PROTEIN 29"/>
    <property type="match status" value="1"/>
</dbReference>
<evidence type="ECO:0000256" key="11">
    <source>
        <dbReference type="ARBA" id="ARBA00023136"/>
    </source>
</evidence>
<keyword evidence="8 12" id="KW-0653">Protein transport</keyword>
<keyword evidence="5" id="KW-0053">Apoptosis</keyword>
<reference evidence="16 17" key="1">
    <citation type="journal article" date="2014" name="Nat. Genet.">
        <title>Whole-genome sequence of a flatfish provides insights into ZW sex chromosome evolution and adaptation to a benthic lifestyle.</title>
        <authorList>
            <person name="Chen S."/>
            <person name="Zhang G."/>
            <person name="Shao C."/>
            <person name="Huang Q."/>
            <person name="Liu G."/>
            <person name="Zhang P."/>
            <person name="Song W."/>
            <person name="An N."/>
            <person name="Chalopin D."/>
            <person name="Volff J.N."/>
            <person name="Hong Y."/>
            <person name="Li Q."/>
            <person name="Sha Z."/>
            <person name="Zhou H."/>
            <person name="Xie M."/>
            <person name="Yu Q."/>
            <person name="Liu Y."/>
            <person name="Xiang H."/>
            <person name="Wang N."/>
            <person name="Wu K."/>
            <person name="Yang C."/>
            <person name="Zhou Q."/>
            <person name="Liao X."/>
            <person name="Yang L."/>
            <person name="Hu Q."/>
            <person name="Zhang J."/>
            <person name="Meng L."/>
            <person name="Jin L."/>
            <person name="Tian Y."/>
            <person name="Lian J."/>
            <person name="Yang J."/>
            <person name="Miao G."/>
            <person name="Liu S."/>
            <person name="Liang Z."/>
            <person name="Yan F."/>
            <person name="Li Y."/>
            <person name="Sun B."/>
            <person name="Zhang H."/>
            <person name="Zhang J."/>
            <person name="Zhu Y."/>
            <person name="Du M."/>
            <person name="Zhao Y."/>
            <person name="Schartl M."/>
            <person name="Tang Q."/>
            <person name="Wang J."/>
        </authorList>
    </citation>
    <scope>NUCLEOTIDE SEQUENCE</scope>
</reference>
<sequence length="248" mass="28899">MTLQWTFVAFFLYGEIAVNLILCIPFISANRWHSVFNWRIWKCLSPYWNKCSFTMIMVLVVLFFDAVREVQKYSGPEPMQDAKVNPNVYDHVHMKLFRAQRNLYISGFSLFLWLIMIRVVTLLNQVAVTLKNSAALETQIDSAVRAAKKHQEDNLRLKQAFLDDEKSTSAENEQLKKEVEKLAGQLKETQEAVHKSHTEVDAMRRQAKGLAQEYDRLLQEHHKLQFFLLKLQGAGHTERNANRNSKTE</sequence>
<dbReference type="GO" id="GO:0006886">
    <property type="term" value="P:intracellular protein transport"/>
    <property type="evidence" value="ECO:0007669"/>
    <property type="project" value="UniProtKB-UniRule"/>
</dbReference>
<feature type="domain" description="Bap31/Bap29 cytoplasmic coiled-coil" evidence="15">
    <location>
        <begin position="177"/>
        <end position="231"/>
    </location>
</feature>
<dbReference type="GeneTree" id="ENSGT00390000011863"/>